<accession>A0A6A5H8K5</accession>
<dbReference type="EMBL" id="WUAV01000003">
    <property type="protein sequence ID" value="KAF1763547.1"/>
    <property type="molecule type" value="Genomic_DNA"/>
</dbReference>
<feature type="compositionally biased region" description="Acidic residues" evidence="1">
    <location>
        <begin position="1"/>
        <end position="13"/>
    </location>
</feature>
<dbReference type="GeneID" id="9815975"/>
<dbReference type="Proteomes" id="UP000483820">
    <property type="component" value="Chromosome III"/>
</dbReference>
<evidence type="ECO:0000256" key="1">
    <source>
        <dbReference type="SAM" id="MobiDB-lite"/>
    </source>
</evidence>
<comment type="caution">
    <text evidence="2">The sequence shown here is derived from an EMBL/GenBank/DDBJ whole genome shotgun (WGS) entry which is preliminary data.</text>
</comment>
<dbReference type="CTD" id="9815975"/>
<evidence type="ECO:0000313" key="3">
    <source>
        <dbReference type="Proteomes" id="UP000483820"/>
    </source>
</evidence>
<dbReference type="AlphaFoldDB" id="A0A6A5H8K5"/>
<reference evidence="2 3" key="1">
    <citation type="submission" date="2019-12" db="EMBL/GenBank/DDBJ databases">
        <title>Chromosome-level assembly of the Caenorhabditis remanei genome.</title>
        <authorList>
            <person name="Teterina A.A."/>
            <person name="Willis J.H."/>
            <person name="Phillips P.C."/>
        </authorList>
    </citation>
    <scope>NUCLEOTIDE SEQUENCE [LARGE SCALE GENOMIC DNA]</scope>
    <source>
        <strain evidence="2 3">PX506</strain>
        <tissue evidence="2">Whole organism</tissue>
    </source>
</reference>
<dbReference type="RefSeq" id="XP_003100865.2">
    <property type="nucleotide sequence ID" value="XM_003100817.2"/>
</dbReference>
<gene>
    <name evidence="2" type="ORF">GCK72_011813</name>
</gene>
<protein>
    <submittedName>
        <fullName evidence="2">Uncharacterized protein</fullName>
    </submittedName>
</protein>
<proteinExistence type="predicted"/>
<organism evidence="2 3">
    <name type="scientific">Caenorhabditis remanei</name>
    <name type="common">Caenorhabditis vulgaris</name>
    <dbReference type="NCBI Taxonomy" id="31234"/>
    <lineage>
        <taxon>Eukaryota</taxon>
        <taxon>Metazoa</taxon>
        <taxon>Ecdysozoa</taxon>
        <taxon>Nematoda</taxon>
        <taxon>Chromadorea</taxon>
        <taxon>Rhabditida</taxon>
        <taxon>Rhabditina</taxon>
        <taxon>Rhabditomorpha</taxon>
        <taxon>Rhabditoidea</taxon>
        <taxon>Rhabditidae</taxon>
        <taxon>Peloderinae</taxon>
        <taxon>Caenorhabditis</taxon>
    </lineage>
</organism>
<evidence type="ECO:0000313" key="2">
    <source>
        <dbReference type="EMBL" id="KAF1763547.1"/>
    </source>
</evidence>
<feature type="region of interest" description="Disordered" evidence="1">
    <location>
        <begin position="1"/>
        <end position="31"/>
    </location>
</feature>
<dbReference type="KEGG" id="crq:GCK72_011813"/>
<sequence>MDTIFEEEEEIDDVGSSGMEIDSKPSPAPTNQYEAEVIQQYIKEQQKIYKNSRKVTMKKQKPPKWICTVKNCQWGGRSMENMMSHLKKQHPDQPGTQFTVESTFLTNFKYSQTRKGSLKYIKRDVQEKKVVEELGQKIKDL</sequence>
<name>A0A6A5H8K5_CAERE</name>